<comment type="caution">
    <text evidence="7">The sequence shown here is derived from an EMBL/GenBank/DDBJ whole genome shotgun (WGS) entry which is preliminary data.</text>
</comment>
<proteinExistence type="predicted"/>
<feature type="transmembrane region" description="Helical" evidence="5">
    <location>
        <begin position="54"/>
        <end position="75"/>
    </location>
</feature>
<feature type="transmembrane region" description="Helical" evidence="5">
    <location>
        <begin position="112"/>
        <end position="133"/>
    </location>
</feature>
<keyword evidence="3 5" id="KW-1133">Transmembrane helix</keyword>
<keyword evidence="2 5" id="KW-0812">Transmembrane</keyword>
<comment type="subcellular location">
    <subcellularLocation>
        <location evidence="1">Membrane</location>
        <topology evidence="1">Multi-pass membrane protein</topology>
    </subcellularLocation>
</comment>
<evidence type="ECO:0000256" key="5">
    <source>
        <dbReference type="SAM" id="Phobius"/>
    </source>
</evidence>
<feature type="transmembrane region" description="Helical" evidence="5">
    <location>
        <begin position="229"/>
        <end position="251"/>
    </location>
</feature>
<evidence type="ECO:0000256" key="4">
    <source>
        <dbReference type="ARBA" id="ARBA00023136"/>
    </source>
</evidence>
<organism evidence="7 8">
    <name type="scientific">Altericroceibacterium spongiae</name>
    <dbReference type="NCBI Taxonomy" id="2320269"/>
    <lineage>
        <taxon>Bacteria</taxon>
        <taxon>Pseudomonadati</taxon>
        <taxon>Pseudomonadota</taxon>
        <taxon>Alphaproteobacteria</taxon>
        <taxon>Sphingomonadales</taxon>
        <taxon>Erythrobacteraceae</taxon>
        <taxon>Altericroceibacterium</taxon>
    </lineage>
</organism>
<accession>A0A420ERR1</accession>
<feature type="transmembrane region" description="Helical" evidence="5">
    <location>
        <begin position="272"/>
        <end position="295"/>
    </location>
</feature>
<dbReference type="CDD" id="cd17321">
    <property type="entry name" value="MFS_MMR_MDR_like"/>
    <property type="match status" value="1"/>
</dbReference>
<feature type="transmembrane region" description="Helical" evidence="5">
    <location>
        <begin position="436"/>
        <end position="458"/>
    </location>
</feature>
<keyword evidence="4 5" id="KW-0472">Membrane</keyword>
<feature type="transmembrane region" description="Helical" evidence="5">
    <location>
        <begin position="301"/>
        <end position="324"/>
    </location>
</feature>
<feature type="transmembrane region" description="Helical" evidence="5">
    <location>
        <begin position="82"/>
        <end position="106"/>
    </location>
</feature>
<dbReference type="GO" id="GO:0016020">
    <property type="term" value="C:membrane"/>
    <property type="evidence" value="ECO:0007669"/>
    <property type="project" value="UniProtKB-SubCell"/>
</dbReference>
<dbReference type="RefSeq" id="WP_120323217.1">
    <property type="nucleotide sequence ID" value="NZ_RAPF01000001.1"/>
</dbReference>
<dbReference type="Proteomes" id="UP000284395">
    <property type="component" value="Unassembled WGS sequence"/>
</dbReference>
<dbReference type="InterPro" id="IPR036259">
    <property type="entry name" value="MFS_trans_sf"/>
</dbReference>
<evidence type="ECO:0000256" key="3">
    <source>
        <dbReference type="ARBA" id="ARBA00022989"/>
    </source>
</evidence>
<evidence type="ECO:0000256" key="2">
    <source>
        <dbReference type="ARBA" id="ARBA00022692"/>
    </source>
</evidence>
<evidence type="ECO:0000256" key="1">
    <source>
        <dbReference type="ARBA" id="ARBA00004141"/>
    </source>
</evidence>
<feature type="transmembrane region" description="Helical" evidence="5">
    <location>
        <begin position="145"/>
        <end position="168"/>
    </location>
</feature>
<dbReference type="PANTHER" id="PTHR42718:SF49">
    <property type="entry name" value="EXPORT PROTEIN"/>
    <property type="match status" value="1"/>
</dbReference>
<dbReference type="PANTHER" id="PTHR42718">
    <property type="entry name" value="MAJOR FACILITATOR SUPERFAMILY MULTIDRUG TRANSPORTER MFSC"/>
    <property type="match status" value="1"/>
</dbReference>
<name>A0A420ERR1_9SPHN</name>
<feature type="transmembrane region" description="Helical" evidence="5">
    <location>
        <begin position="15"/>
        <end position="34"/>
    </location>
</feature>
<protein>
    <submittedName>
        <fullName evidence="7">MFS transporter</fullName>
    </submittedName>
</protein>
<feature type="transmembrane region" description="Helical" evidence="5">
    <location>
        <begin position="360"/>
        <end position="382"/>
    </location>
</feature>
<reference evidence="7 8" key="1">
    <citation type="submission" date="2018-09" db="EMBL/GenBank/DDBJ databases">
        <title>Altererythrobacter spongiae sp. nov., isolated from a marine sponge.</title>
        <authorList>
            <person name="Zhuang L."/>
            <person name="Luo L."/>
        </authorList>
    </citation>
    <scope>NUCLEOTIDE SEQUENCE [LARGE SCALE GENOMIC DNA]</scope>
    <source>
        <strain evidence="7 8">HN-Y73</strain>
    </source>
</reference>
<evidence type="ECO:0000259" key="6">
    <source>
        <dbReference type="PROSITE" id="PS50850"/>
    </source>
</evidence>
<feature type="transmembrane region" description="Helical" evidence="5">
    <location>
        <begin position="205"/>
        <end position="223"/>
    </location>
</feature>
<dbReference type="Pfam" id="PF07690">
    <property type="entry name" value="MFS_1"/>
    <property type="match status" value="1"/>
</dbReference>
<evidence type="ECO:0000313" key="7">
    <source>
        <dbReference type="EMBL" id="RKF23313.1"/>
    </source>
</evidence>
<dbReference type="EMBL" id="RAPF01000001">
    <property type="protein sequence ID" value="RKF23313.1"/>
    <property type="molecule type" value="Genomic_DNA"/>
</dbReference>
<keyword evidence="8" id="KW-1185">Reference proteome</keyword>
<dbReference type="PROSITE" id="PS50850">
    <property type="entry name" value="MFS"/>
    <property type="match status" value="1"/>
</dbReference>
<dbReference type="Gene3D" id="1.20.1250.20">
    <property type="entry name" value="MFS general substrate transporter like domains"/>
    <property type="match status" value="1"/>
</dbReference>
<sequence>MPASSHALPETPRKGAVLTVVALATALVLVVFTIPLTTLGSSSAALSAGPAYQAWILSAMPLGCAIGLLPGGAMADDHGRRLVFNAGLTVMGLTLIAGLIITSPLALTILRILHGVGGAAVMACGLGLIAKAFPEISERTHATAIWAAALGAGVAVGPIFASLIDHFIGWRAVYGLEGAVSIALALTGAVLLPESKADKPRPVDLAGSLLLGCGMATLLAGMTEARQNLFAPLAIALALAGAALLTGFVLVEQRKSQPMLDMALFRRPDFSGATLGAFFSGAGVLAIMSIVPTVLERGYGISPVMGAIFLLAWSATSAVTALGARYLPAWATPHRVIIIGLVACAIGQTAIGFLGPDSHALRIVPGMILAGSANGFLNAALGRQAIASVPAERAAMGSGANNTARYLGSSVGLTLGAILIAHGGETREGLFMGWDAAVILSAVMSLLGALCIIASGLMKAPALVVEN</sequence>
<feature type="transmembrane region" description="Helical" evidence="5">
    <location>
        <begin position="174"/>
        <end position="193"/>
    </location>
</feature>
<evidence type="ECO:0000313" key="8">
    <source>
        <dbReference type="Proteomes" id="UP000284395"/>
    </source>
</evidence>
<gene>
    <name evidence="7" type="ORF">D6851_02230</name>
</gene>
<dbReference type="SUPFAM" id="SSF103473">
    <property type="entry name" value="MFS general substrate transporter"/>
    <property type="match status" value="1"/>
</dbReference>
<dbReference type="InterPro" id="IPR011701">
    <property type="entry name" value="MFS"/>
</dbReference>
<dbReference type="InterPro" id="IPR020846">
    <property type="entry name" value="MFS_dom"/>
</dbReference>
<dbReference type="AlphaFoldDB" id="A0A420ERR1"/>
<feature type="transmembrane region" description="Helical" evidence="5">
    <location>
        <begin position="403"/>
        <end position="424"/>
    </location>
</feature>
<feature type="domain" description="Major facilitator superfamily (MFS) profile" evidence="6">
    <location>
        <begin position="17"/>
        <end position="460"/>
    </location>
</feature>
<dbReference type="OrthoDB" id="9812221at2"/>
<dbReference type="GO" id="GO:0022857">
    <property type="term" value="F:transmembrane transporter activity"/>
    <property type="evidence" value="ECO:0007669"/>
    <property type="project" value="InterPro"/>
</dbReference>
<feature type="transmembrane region" description="Helical" evidence="5">
    <location>
        <begin position="336"/>
        <end position="354"/>
    </location>
</feature>